<sequence>MWSIAACELSKMADPPPPMQPIVYHIDHKIEEVKEEEEDETEEEVEEEEEDESEEEVEEGKEDEAGGQPQKANRIMRDGAICSININTDHEKWIEEMIKDYPGAGRESPSPGETKINLGEGNDMTLLRQTQ</sequence>
<name>A0AAV2LHW1_KNICA</name>
<gene>
    <name evidence="2" type="ORF">KC01_LOCUS28019</name>
</gene>
<feature type="region of interest" description="Disordered" evidence="1">
    <location>
        <begin position="100"/>
        <end position="131"/>
    </location>
</feature>
<feature type="compositionally biased region" description="Acidic residues" evidence="1">
    <location>
        <begin position="33"/>
        <end position="62"/>
    </location>
</feature>
<keyword evidence="3" id="KW-1185">Reference proteome</keyword>
<proteinExistence type="predicted"/>
<evidence type="ECO:0000256" key="1">
    <source>
        <dbReference type="SAM" id="MobiDB-lite"/>
    </source>
</evidence>
<reference evidence="2 3" key="1">
    <citation type="submission" date="2024-04" db="EMBL/GenBank/DDBJ databases">
        <authorList>
            <person name="Waldvogel A.-M."/>
            <person name="Schoenle A."/>
        </authorList>
    </citation>
    <scope>NUCLEOTIDE SEQUENCE [LARGE SCALE GENOMIC DNA]</scope>
</reference>
<organism evidence="2 3">
    <name type="scientific">Knipowitschia caucasica</name>
    <name type="common">Caucasian dwarf goby</name>
    <name type="synonym">Pomatoschistus caucasicus</name>
    <dbReference type="NCBI Taxonomy" id="637954"/>
    <lineage>
        <taxon>Eukaryota</taxon>
        <taxon>Metazoa</taxon>
        <taxon>Chordata</taxon>
        <taxon>Craniata</taxon>
        <taxon>Vertebrata</taxon>
        <taxon>Euteleostomi</taxon>
        <taxon>Actinopterygii</taxon>
        <taxon>Neopterygii</taxon>
        <taxon>Teleostei</taxon>
        <taxon>Neoteleostei</taxon>
        <taxon>Acanthomorphata</taxon>
        <taxon>Gobiaria</taxon>
        <taxon>Gobiiformes</taxon>
        <taxon>Gobioidei</taxon>
        <taxon>Gobiidae</taxon>
        <taxon>Gobiinae</taxon>
        <taxon>Knipowitschia</taxon>
    </lineage>
</organism>
<evidence type="ECO:0000313" key="3">
    <source>
        <dbReference type="Proteomes" id="UP001497482"/>
    </source>
</evidence>
<protein>
    <submittedName>
        <fullName evidence="2">Uncharacterized protein</fullName>
    </submittedName>
</protein>
<evidence type="ECO:0000313" key="2">
    <source>
        <dbReference type="EMBL" id="CAL1599820.1"/>
    </source>
</evidence>
<dbReference type="Proteomes" id="UP001497482">
    <property type="component" value="Chromosome 23"/>
</dbReference>
<dbReference type="AlphaFoldDB" id="A0AAV2LHW1"/>
<dbReference type="EMBL" id="OZ035845">
    <property type="protein sequence ID" value="CAL1599820.1"/>
    <property type="molecule type" value="Genomic_DNA"/>
</dbReference>
<feature type="region of interest" description="Disordered" evidence="1">
    <location>
        <begin position="1"/>
        <end position="74"/>
    </location>
</feature>
<accession>A0AAV2LHW1</accession>